<gene>
    <name evidence="7" type="ORF">EVEC_LOCUS4100</name>
</gene>
<evidence type="ECO:0000313" key="9">
    <source>
        <dbReference type="WBParaSite" id="EVEC_0000439201-mRNA-1"/>
    </source>
</evidence>
<evidence type="ECO:0000256" key="2">
    <source>
        <dbReference type="ARBA" id="ARBA00022694"/>
    </source>
</evidence>
<comment type="similarity">
    <text evidence="1 5">Belongs to the TRAFAC class TrmE-Era-EngA-EngB-Septin-like GTPase superfamily. TrmE GTPase family.</text>
</comment>
<dbReference type="EMBL" id="UXUI01007764">
    <property type="protein sequence ID" value="VDD89349.1"/>
    <property type="molecule type" value="Genomic_DNA"/>
</dbReference>
<dbReference type="OrthoDB" id="188276at2759"/>
<dbReference type="Gene3D" id="3.40.50.300">
    <property type="entry name" value="P-loop containing nucleotide triphosphate hydrolases"/>
    <property type="match status" value="1"/>
</dbReference>
<dbReference type="InterPro" id="IPR006073">
    <property type="entry name" value="GTP-bd"/>
</dbReference>
<evidence type="ECO:0000313" key="7">
    <source>
        <dbReference type="EMBL" id="VDD89349.1"/>
    </source>
</evidence>
<dbReference type="Pfam" id="PF01926">
    <property type="entry name" value="MMR_HSR1"/>
    <property type="match status" value="1"/>
</dbReference>
<sequence>VNTTRPESKFCLQRLTKKKVFEPRKLFYSKIYGQNDELIDRSMAVFLPGPGTYTGEDTAELYVHGSRVVVDYLSKTLDRFDNVRSAKAGEFTKRAFFNSKMSLKDVNSLSYLLSAETQKQHTLAIHSREISSVMNAVRKKLVDLLCMLEAGIDFAEDVDFDRNSFILKIHDVEKELISIQQRAQKGTLICDGFRVVIIGRTNVGKSSLINRIAARDIAIVSPVEGTTRDALETRIEIASCPVTLIDTAGVRETSDYVEAEGVARTKLRVAEANLLLVVIDAAVVNPREHVEQVLAECDADGSVPVLVVVNKADKLKKHVVYNLPWQTVSVSCLENIGIGSLVDCITDIVDSLCGDDTDALLSRERQRALLSDSILALEEALEMSDFGDLALVAHHVRAAAEAVGEISGTVVNEEILDNIFSSFCIGKNAFYGMSKLIKG</sequence>
<reference evidence="7 8" key="2">
    <citation type="submission" date="2018-10" db="EMBL/GenBank/DDBJ databases">
        <authorList>
            <consortium name="Pathogen Informatics"/>
        </authorList>
    </citation>
    <scope>NUCLEOTIDE SEQUENCE [LARGE SCALE GENOMIC DNA]</scope>
</reference>
<keyword evidence="4 5" id="KW-0342">GTP-binding</keyword>
<dbReference type="InterPro" id="IPR027417">
    <property type="entry name" value="P-loop_NTPase"/>
</dbReference>
<evidence type="ECO:0000256" key="4">
    <source>
        <dbReference type="ARBA" id="ARBA00023134"/>
    </source>
</evidence>
<dbReference type="WBParaSite" id="EVEC_0000439201-mRNA-1">
    <property type="protein sequence ID" value="EVEC_0000439201-mRNA-1"/>
    <property type="gene ID" value="EVEC_0000439201"/>
</dbReference>
<dbReference type="PANTHER" id="PTHR42714:SF2">
    <property type="entry name" value="TRNA MODIFICATION GTPASE GTPBP3, MITOCHONDRIAL"/>
    <property type="match status" value="1"/>
</dbReference>
<name>A0A158QA85_ENTVE</name>
<keyword evidence="3 5" id="KW-0547">Nucleotide-binding</keyword>
<dbReference type="AlphaFoldDB" id="A0A158QA85"/>
<evidence type="ECO:0000313" key="8">
    <source>
        <dbReference type="Proteomes" id="UP000274131"/>
    </source>
</evidence>
<keyword evidence="8" id="KW-1185">Reference proteome</keyword>
<evidence type="ECO:0000259" key="6">
    <source>
        <dbReference type="PROSITE" id="PS51709"/>
    </source>
</evidence>
<dbReference type="NCBIfam" id="NF003661">
    <property type="entry name" value="PRK05291.1-3"/>
    <property type="match status" value="1"/>
</dbReference>
<evidence type="ECO:0000256" key="1">
    <source>
        <dbReference type="ARBA" id="ARBA00011043"/>
    </source>
</evidence>
<dbReference type="InterPro" id="IPR005225">
    <property type="entry name" value="Small_GTP-bd"/>
</dbReference>
<dbReference type="InterPro" id="IPR027266">
    <property type="entry name" value="TrmE/GcvT-like"/>
</dbReference>
<dbReference type="GO" id="GO:0003924">
    <property type="term" value="F:GTPase activity"/>
    <property type="evidence" value="ECO:0007669"/>
    <property type="project" value="InterPro"/>
</dbReference>
<organism evidence="9">
    <name type="scientific">Enterobius vermicularis</name>
    <name type="common">Human pinworm</name>
    <dbReference type="NCBI Taxonomy" id="51028"/>
    <lineage>
        <taxon>Eukaryota</taxon>
        <taxon>Metazoa</taxon>
        <taxon>Ecdysozoa</taxon>
        <taxon>Nematoda</taxon>
        <taxon>Chromadorea</taxon>
        <taxon>Rhabditida</taxon>
        <taxon>Spirurina</taxon>
        <taxon>Oxyuridomorpha</taxon>
        <taxon>Oxyuroidea</taxon>
        <taxon>Oxyuridae</taxon>
        <taxon>Enterobius</taxon>
    </lineage>
</organism>
<dbReference type="InterPro" id="IPR004520">
    <property type="entry name" value="GTPase_MnmE"/>
</dbReference>
<dbReference type="InterPro" id="IPR025867">
    <property type="entry name" value="MnmE_helical"/>
</dbReference>
<keyword evidence="2 5" id="KW-0819">tRNA processing</keyword>
<dbReference type="GO" id="GO:0005525">
    <property type="term" value="F:GTP binding"/>
    <property type="evidence" value="ECO:0007669"/>
    <property type="project" value="UniProtKB-KW"/>
</dbReference>
<dbReference type="CDD" id="cd14858">
    <property type="entry name" value="TrmE_N"/>
    <property type="match status" value="1"/>
</dbReference>
<dbReference type="NCBIfam" id="TIGR00450">
    <property type="entry name" value="mnmE_trmE_thdF"/>
    <property type="match status" value="1"/>
</dbReference>
<reference evidence="9" key="1">
    <citation type="submission" date="2016-04" db="UniProtKB">
        <authorList>
            <consortium name="WormBaseParasite"/>
        </authorList>
    </citation>
    <scope>IDENTIFICATION</scope>
</reference>
<dbReference type="GO" id="GO:0002098">
    <property type="term" value="P:tRNA wobble uridine modification"/>
    <property type="evidence" value="ECO:0007669"/>
    <property type="project" value="TreeGrafter"/>
</dbReference>
<dbReference type="CDD" id="cd04164">
    <property type="entry name" value="trmE"/>
    <property type="match status" value="1"/>
</dbReference>
<dbReference type="GO" id="GO:0030488">
    <property type="term" value="P:tRNA methylation"/>
    <property type="evidence" value="ECO:0007669"/>
    <property type="project" value="TreeGrafter"/>
</dbReference>
<proteinExistence type="inferred from homology"/>
<dbReference type="InterPro" id="IPR031168">
    <property type="entry name" value="G_TrmE"/>
</dbReference>
<dbReference type="InterPro" id="IPR018948">
    <property type="entry name" value="GTP-bd_TrmE_N"/>
</dbReference>
<dbReference type="HAMAP" id="MF_00379">
    <property type="entry name" value="GTPase_MnmE"/>
    <property type="match status" value="1"/>
</dbReference>
<dbReference type="Gene3D" id="3.30.1360.120">
    <property type="entry name" value="Probable tRNA modification gtpase trme, domain 1"/>
    <property type="match status" value="1"/>
</dbReference>
<dbReference type="PRINTS" id="PR00449">
    <property type="entry name" value="RASTRNSFRMNG"/>
</dbReference>
<dbReference type="Pfam" id="PF12631">
    <property type="entry name" value="MnmE_helical"/>
    <property type="match status" value="1"/>
</dbReference>
<dbReference type="Pfam" id="PF10396">
    <property type="entry name" value="TrmE_N"/>
    <property type="match status" value="1"/>
</dbReference>
<feature type="domain" description="TrmE-type G" evidence="6">
    <location>
        <begin position="192"/>
        <end position="350"/>
    </location>
</feature>
<accession>A0A158QA85</accession>
<dbReference type="PANTHER" id="PTHR42714">
    <property type="entry name" value="TRNA MODIFICATION GTPASE GTPBP3"/>
    <property type="match status" value="1"/>
</dbReference>
<dbReference type="NCBIfam" id="TIGR00231">
    <property type="entry name" value="small_GTP"/>
    <property type="match status" value="1"/>
</dbReference>
<dbReference type="InterPro" id="IPR027368">
    <property type="entry name" value="MnmE_dom2"/>
</dbReference>
<dbReference type="PROSITE" id="PS51709">
    <property type="entry name" value="G_TRME"/>
    <property type="match status" value="1"/>
</dbReference>
<protein>
    <submittedName>
        <fullName evidence="9">TrmE-type G domain-containing protein</fullName>
    </submittedName>
</protein>
<dbReference type="SUPFAM" id="SSF52540">
    <property type="entry name" value="P-loop containing nucleoside triphosphate hydrolases"/>
    <property type="match status" value="1"/>
</dbReference>
<evidence type="ECO:0000256" key="5">
    <source>
        <dbReference type="RuleBase" id="RU003313"/>
    </source>
</evidence>
<dbReference type="GO" id="GO:0005739">
    <property type="term" value="C:mitochondrion"/>
    <property type="evidence" value="ECO:0007669"/>
    <property type="project" value="TreeGrafter"/>
</dbReference>
<evidence type="ECO:0000256" key="3">
    <source>
        <dbReference type="ARBA" id="ARBA00022741"/>
    </source>
</evidence>
<dbReference type="Proteomes" id="UP000274131">
    <property type="component" value="Unassembled WGS sequence"/>
</dbReference>
<dbReference type="Gene3D" id="1.20.120.430">
    <property type="entry name" value="tRNA modification GTPase MnmE domain 2"/>
    <property type="match status" value="1"/>
</dbReference>
<dbReference type="STRING" id="51028.A0A158QA85"/>